<accession>A0A2J6X3E5</accession>
<dbReference type="NCBIfam" id="NF003711">
    <property type="entry name" value="PRK05325.2-3"/>
    <property type="match status" value="1"/>
</dbReference>
<dbReference type="Pfam" id="PF04285">
    <property type="entry name" value="DUF444"/>
    <property type="match status" value="2"/>
</dbReference>
<gene>
    <name evidence="2" type="ORF">C0184_09910</name>
</gene>
<evidence type="ECO:0000313" key="3">
    <source>
        <dbReference type="Proteomes" id="UP000243376"/>
    </source>
</evidence>
<reference evidence="2 3" key="1">
    <citation type="submission" date="2018-01" db="EMBL/GenBank/DDBJ databases">
        <title>Metagenomic assembled genomes from two thermal pools in the Uzon Caldera, Kamchatka, Russia.</title>
        <authorList>
            <person name="Wilkins L."/>
            <person name="Ettinger C."/>
        </authorList>
    </citation>
    <scope>NUCLEOTIDE SEQUENCE [LARGE SCALE GENOMIC DNA]</scope>
    <source>
        <strain evidence="2">ZAV-02</strain>
    </source>
</reference>
<dbReference type="EMBL" id="PNIQ01000663">
    <property type="protein sequence ID" value="PMP79482.1"/>
    <property type="molecule type" value="Genomic_DNA"/>
</dbReference>
<dbReference type="SUPFAM" id="SSF53300">
    <property type="entry name" value="vWA-like"/>
    <property type="match status" value="1"/>
</dbReference>
<feature type="region of interest" description="Disordered" evidence="1">
    <location>
        <begin position="63"/>
        <end position="93"/>
    </location>
</feature>
<dbReference type="InterPro" id="IPR006698">
    <property type="entry name" value="UPF0229"/>
</dbReference>
<protein>
    <recommendedName>
        <fullName evidence="4">DUF444 family protein</fullName>
    </recommendedName>
</protein>
<comment type="caution">
    <text evidence="2">The sequence shown here is derived from an EMBL/GenBank/DDBJ whole genome shotgun (WGS) entry which is preliminary data.</text>
</comment>
<sequence>MSMSMKRAERDLSRFREIVRGRIKKDLRKYMSQGELIGRQGQRYVSIPMPQIDIPQFRYGAKQAGGVGQGDGDVGDPIAQGDGQQGAGQAGAEPGQHILEVDITIEELAQILGEELQLPNIQPKGKKNLISEKDKYSGIRRTGPNSLRHFKRTYREALRRQIASGEYDINNPLVVPIPEDMRYRSWKETLMPESNAVIIYMMDVSGSMGSEQKELVRMTAFWIETWLRSQYKSIEIRYIVHDAAAKEVDQQTFYHIREGGGTKISSAYKLCNRMIDERYPASEWNIYPFHFSDGDNWGGGDTRECVELLKRELLLKVNLFCYGQVRSLYGSGRFAHDLEEYLRGDDRIVIAEIADRDDIYDAIRAFLGKGR</sequence>
<evidence type="ECO:0000313" key="2">
    <source>
        <dbReference type="EMBL" id="PMP79482.1"/>
    </source>
</evidence>
<dbReference type="InterPro" id="IPR036465">
    <property type="entry name" value="vWFA_dom_sf"/>
</dbReference>
<feature type="compositionally biased region" description="Gly residues" evidence="1">
    <location>
        <begin position="63"/>
        <end position="72"/>
    </location>
</feature>
<evidence type="ECO:0008006" key="4">
    <source>
        <dbReference type="Google" id="ProtNLM"/>
    </source>
</evidence>
<organism evidence="2 3">
    <name type="scientific">Chloroflexus aggregans</name>
    <dbReference type="NCBI Taxonomy" id="152260"/>
    <lineage>
        <taxon>Bacteria</taxon>
        <taxon>Bacillati</taxon>
        <taxon>Chloroflexota</taxon>
        <taxon>Chloroflexia</taxon>
        <taxon>Chloroflexales</taxon>
        <taxon>Chloroflexineae</taxon>
        <taxon>Chloroflexaceae</taxon>
        <taxon>Chloroflexus</taxon>
    </lineage>
</organism>
<dbReference type="AlphaFoldDB" id="A0A2J6X3E5"/>
<proteinExistence type="predicted"/>
<evidence type="ECO:0000256" key="1">
    <source>
        <dbReference type="SAM" id="MobiDB-lite"/>
    </source>
</evidence>
<name>A0A2J6X3E5_9CHLR</name>
<dbReference type="PANTHER" id="PTHR30510">
    <property type="entry name" value="UPF0229 PROTEIN YEAH"/>
    <property type="match status" value="1"/>
</dbReference>
<dbReference type="Proteomes" id="UP000243376">
    <property type="component" value="Unassembled WGS sequence"/>
</dbReference>
<dbReference type="PANTHER" id="PTHR30510:SF2">
    <property type="entry name" value="UPF0229 PROTEIN YEAH"/>
    <property type="match status" value="1"/>
</dbReference>